<proteinExistence type="predicted"/>
<gene>
    <name evidence="1" type="ORF">COCNU_06G010670</name>
</gene>
<evidence type="ECO:0000313" key="1">
    <source>
        <dbReference type="EMBL" id="KAG1347238.1"/>
    </source>
</evidence>
<sequence>MRRISQRLLRKIRSRFQREPRDLRECQGHLVVGSILDQVSSAGELGRVAVQVEEGLCTAKEDPNTYEEVVSR</sequence>
<accession>A0A8K0IBG6</accession>
<dbReference type="Proteomes" id="UP000797356">
    <property type="component" value="Chromosome 6"/>
</dbReference>
<dbReference type="EMBL" id="CM017877">
    <property type="protein sequence ID" value="KAG1347238.1"/>
    <property type="molecule type" value="Genomic_DNA"/>
</dbReference>
<dbReference type="AlphaFoldDB" id="A0A8K0IBG6"/>
<comment type="caution">
    <text evidence="1">The sequence shown here is derived from an EMBL/GenBank/DDBJ whole genome shotgun (WGS) entry which is preliminary data.</text>
</comment>
<reference evidence="1" key="1">
    <citation type="journal article" date="2017" name="Gigascience">
        <title>The genome draft of coconut (Cocos nucifera).</title>
        <authorList>
            <person name="Xiao Y."/>
            <person name="Xu P."/>
            <person name="Fan H."/>
            <person name="Baudouin L."/>
            <person name="Xia W."/>
            <person name="Bocs S."/>
            <person name="Xu J."/>
            <person name="Li Q."/>
            <person name="Guo A."/>
            <person name="Zhou L."/>
            <person name="Li J."/>
            <person name="Wu Y."/>
            <person name="Ma Z."/>
            <person name="Armero A."/>
            <person name="Issali A.E."/>
            <person name="Liu N."/>
            <person name="Peng M."/>
            <person name="Yang Y."/>
        </authorList>
    </citation>
    <scope>NUCLEOTIDE SEQUENCE</scope>
    <source>
        <tissue evidence="1">Spear leaf of Hainan Tall coconut</tissue>
    </source>
</reference>
<reference evidence="1" key="2">
    <citation type="submission" date="2019-07" db="EMBL/GenBank/DDBJ databases">
        <authorList>
            <person name="Yang Y."/>
            <person name="Bocs S."/>
            <person name="Baudouin L."/>
        </authorList>
    </citation>
    <scope>NUCLEOTIDE SEQUENCE</scope>
    <source>
        <tissue evidence="1">Spear leaf of Hainan Tall coconut</tissue>
    </source>
</reference>
<organism evidence="1 2">
    <name type="scientific">Cocos nucifera</name>
    <name type="common">Coconut palm</name>
    <dbReference type="NCBI Taxonomy" id="13894"/>
    <lineage>
        <taxon>Eukaryota</taxon>
        <taxon>Viridiplantae</taxon>
        <taxon>Streptophyta</taxon>
        <taxon>Embryophyta</taxon>
        <taxon>Tracheophyta</taxon>
        <taxon>Spermatophyta</taxon>
        <taxon>Magnoliopsida</taxon>
        <taxon>Liliopsida</taxon>
        <taxon>Arecaceae</taxon>
        <taxon>Arecoideae</taxon>
        <taxon>Cocoseae</taxon>
        <taxon>Attaleinae</taxon>
        <taxon>Cocos</taxon>
    </lineage>
</organism>
<evidence type="ECO:0000313" key="2">
    <source>
        <dbReference type="Proteomes" id="UP000797356"/>
    </source>
</evidence>
<name>A0A8K0IBG6_COCNU</name>
<keyword evidence="2" id="KW-1185">Reference proteome</keyword>
<protein>
    <submittedName>
        <fullName evidence="1">Uncharacterized protein</fullName>
    </submittedName>
</protein>